<evidence type="ECO:0000313" key="9">
    <source>
        <dbReference type="Proteomes" id="UP000240708"/>
    </source>
</evidence>
<keyword evidence="2" id="KW-1134">Transmembrane beta strand</keyword>
<evidence type="ECO:0000256" key="3">
    <source>
        <dbReference type="ARBA" id="ARBA00022692"/>
    </source>
</evidence>
<gene>
    <name evidence="8" type="ORF">CLV48_11367</name>
</gene>
<keyword evidence="7" id="KW-1133">Transmembrane helix</keyword>
<dbReference type="GO" id="GO:0009279">
    <property type="term" value="C:cell outer membrane"/>
    <property type="evidence" value="ECO:0007669"/>
    <property type="project" value="UniProtKB-SubCell"/>
</dbReference>
<keyword evidence="5" id="KW-0998">Cell outer membrane</keyword>
<dbReference type="OrthoDB" id="1680428at2"/>
<dbReference type="InterPro" id="IPR051906">
    <property type="entry name" value="TolC-like"/>
</dbReference>
<dbReference type="RefSeq" id="WP_106568654.1">
    <property type="nucleotide sequence ID" value="NZ_PYGF01000013.1"/>
</dbReference>
<name>A0A2P8DW72_9BACT</name>
<proteinExistence type="predicted"/>
<evidence type="ECO:0000256" key="6">
    <source>
        <dbReference type="SAM" id="MobiDB-lite"/>
    </source>
</evidence>
<dbReference type="PANTHER" id="PTHR30026:SF20">
    <property type="entry name" value="OUTER MEMBRANE PROTEIN TOLC"/>
    <property type="match status" value="1"/>
</dbReference>
<dbReference type="PANTHER" id="PTHR30026">
    <property type="entry name" value="OUTER MEMBRANE PROTEIN TOLC"/>
    <property type="match status" value="1"/>
</dbReference>
<organism evidence="8 9">
    <name type="scientific">Cecembia rubra</name>
    <dbReference type="NCBI Taxonomy" id="1485585"/>
    <lineage>
        <taxon>Bacteria</taxon>
        <taxon>Pseudomonadati</taxon>
        <taxon>Bacteroidota</taxon>
        <taxon>Cytophagia</taxon>
        <taxon>Cytophagales</taxon>
        <taxon>Cyclobacteriaceae</taxon>
        <taxon>Cecembia</taxon>
    </lineage>
</organism>
<feature type="transmembrane region" description="Helical" evidence="7">
    <location>
        <begin position="26"/>
        <end position="48"/>
    </location>
</feature>
<sequence length="511" mass="57673">MKKQITIYNRLTYSSSRKRDWDPNQYLSISNIYKYLFLIVFVVIHVGVAESQVLEKYIEEAVENNPALQSSFKVYQASLEKPNQVALDNPQLNIGVFTRPMELLMGNQRAEASVMQMFPWFGMLKTQKDEATLMAEAKYEEFRQQRNLLLYQVKETYFQLQQLQNTIDITASNLEILKSLERLAIIRYQGGNTAEAVSSVTSAVRRPSRGAQQGSSDDGMGMGGASAGSSASMGQSSRSASAMSGMGSGSGSGKLTDVLRLQVQIKALESDLQQLEVDKRPLLVRFNQLLGRGKNETVKIESQLDSKKELGWEVAMLEQILETNPMLLMLEKEGLAYQKQGEMAKLEGKPMVGLGLNYMVFSFRPESGMVGHADDMYYMPAGMGNNMVMPMATVTLPIYRKKYKAMANESKHYWQANERQKEDLQRNLEAEFEKILASIKDADRKIILLEEQIGLTEQTLELSVTAYATEGSSFEEILNIQRELLDFRLNLLNTKIEREIQFARVETLVGV</sequence>
<dbReference type="GO" id="GO:0015562">
    <property type="term" value="F:efflux transmembrane transporter activity"/>
    <property type="evidence" value="ECO:0007669"/>
    <property type="project" value="InterPro"/>
</dbReference>
<protein>
    <submittedName>
        <fullName evidence="8">Outer membrane protein TolC</fullName>
    </submittedName>
</protein>
<dbReference type="Proteomes" id="UP000240708">
    <property type="component" value="Unassembled WGS sequence"/>
</dbReference>
<dbReference type="GO" id="GO:1990281">
    <property type="term" value="C:efflux pump complex"/>
    <property type="evidence" value="ECO:0007669"/>
    <property type="project" value="TreeGrafter"/>
</dbReference>
<evidence type="ECO:0000256" key="4">
    <source>
        <dbReference type="ARBA" id="ARBA00023136"/>
    </source>
</evidence>
<keyword evidence="4 7" id="KW-0472">Membrane</keyword>
<comment type="caution">
    <text evidence="8">The sequence shown here is derived from an EMBL/GenBank/DDBJ whole genome shotgun (WGS) entry which is preliminary data.</text>
</comment>
<reference evidence="8 9" key="1">
    <citation type="submission" date="2018-03" db="EMBL/GenBank/DDBJ databases">
        <title>Genomic Encyclopedia of Archaeal and Bacterial Type Strains, Phase II (KMG-II): from individual species to whole genera.</title>
        <authorList>
            <person name="Goeker M."/>
        </authorList>
    </citation>
    <scope>NUCLEOTIDE SEQUENCE [LARGE SCALE GENOMIC DNA]</scope>
    <source>
        <strain evidence="8 9">DSM 28057</strain>
    </source>
</reference>
<dbReference type="EMBL" id="PYGF01000013">
    <property type="protein sequence ID" value="PSL01473.1"/>
    <property type="molecule type" value="Genomic_DNA"/>
</dbReference>
<keyword evidence="3 7" id="KW-0812">Transmembrane</keyword>
<dbReference type="Gene3D" id="1.20.1600.10">
    <property type="entry name" value="Outer membrane efflux proteins (OEP)"/>
    <property type="match status" value="2"/>
</dbReference>
<feature type="region of interest" description="Disordered" evidence="6">
    <location>
        <begin position="198"/>
        <end position="251"/>
    </location>
</feature>
<evidence type="ECO:0000313" key="8">
    <source>
        <dbReference type="EMBL" id="PSL01473.1"/>
    </source>
</evidence>
<evidence type="ECO:0000256" key="2">
    <source>
        <dbReference type="ARBA" id="ARBA00022452"/>
    </source>
</evidence>
<evidence type="ECO:0000256" key="7">
    <source>
        <dbReference type="SAM" id="Phobius"/>
    </source>
</evidence>
<evidence type="ECO:0000256" key="5">
    <source>
        <dbReference type="ARBA" id="ARBA00023237"/>
    </source>
</evidence>
<comment type="subcellular location">
    <subcellularLocation>
        <location evidence="1">Cell outer membrane</location>
    </subcellularLocation>
</comment>
<dbReference type="SUPFAM" id="SSF56954">
    <property type="entry name" value="Outer membrane efflux proteins (OEP)"/>
    <property type="match status" value="2"/>
</dbReference>
<accession>A0A2P8DW72</accession>
<evidence type="ECO:0000256" key="1">
    <source>
        <dbReference type="ARBA" id="ARBA00004442"/>
    </source>
</evidence>
<feature type="compositionally biased region" description="Low complexity" evidence="6">
    <location>
        <begin position="227"/>
        <end position="245"/>
    </location>
</feature>
<dbReference type="GO" id="GO:0015288">
    <property type="term" value="F:porin activity"/>
    <property type="evidence" value="ECO:0007669"/>
    <property type="project" value="TreeGrafter"/>
</dbReference>
<dbReference type="AlphaFoldDB" id="A0A2P8DW72"/>
<keyword evidence="9" id="KW-1185">Reference proteome</keyword>